<accession>A0ABR3KPU5</accession>
<evidence type="ECO:0000313" key="3">
    <source>
        <dbReference type="EMBL" id="KAL1242690.1"/>
    </source>
</evidence>
<evidence type="ECO:0000256" key="1">
    <source>
        <dbReference type="ARBA" id="ARBA00022737"/>
    </source>
</evidence>
<protein>
    <recommendedName>
        <fullName evidence="2">C2 domain-containing protein</fullName>
    </recommendedName>
</protein>
<dbReference type="PANTHER" id="PTHR10024">
    <property type="entry name" value="SYNAPTOTAGMIN"/>
    <property type="match status" value="1"/>
</dbReference>
<dbReference type="Gene3D" id="2.60.40.150">
    <property type="entry name" value="C2 domain"/>
    <property type="match status" value="2"/>
</dbReference>
<reference evidence="3 4" key="1">
    <citation type="submission" date="2024-07" db="EMBL/GenBank/DDBJ databases">
        <title>Enhanced genomic and transcriptomic resources for Trichinella pseudospiralis and T. spiralis underpin the discovery of pronounced molecular differences between stages and species.</title>
        <authorList>
            <person name="Pasi K.K."/>
            <person name="La Rosa G."/>
            <person name="Gomez-Morales M.A."/>
            <person name="Tosini F."/>
            <person name="Sumanam S."/>
            <person name="Young N.D."/>
            <person name="Chang B.C."/>
            <person name="Robin G.B."/>
        </authorList>
    </citation>
    <scope>NUCLEOTIDE SEQUENCE [LARGE SCALE GENOMIC DNA]</scope>
    <source>
        <strain evidence="3">ISS534</strain>
    </source>
</reference>
<keyword evidence="1" id="KW-0677">Repeat</keyword>
<dbReference type="PRINTS" id="PR00399">
    <property type="entry name" value="SYNAPTOTAGMN"/>
</dbReference>
<dbReference type="InterPro" id="IPR001565">
    <property type="entry name" value="Synaptotagmin"/>
</dbReference>
<dbReference type="SMART" id="SM00239">
    <property type="entry name" value="C2"/>
    <property type="match status" value="2"/>
</dbReference>
<evidence type="ECO:0000259" key="2">
    <source>
        <dbReference type="PROSITE" id="PS50004"/>
    </source>
</evidence>
<dbReference type="Proteomes" id="UP001558632">
    <property type="component" value="Unassembled WGS sequence"/>
</dbReference>
<dbReference type="PANTHER" id="PTHR10024:SF360">
    <property type="entry name" value="C2 DOMAIN-CONTAINING PROTEIN"/>
    <property type="match status" value="1"/>
</dbReference>
<dbReference type="Pfam" id="PF00168">
    <property type="entry name" value="C2"/>
    <property type="match status" value="2"/>
</dbReference>
<feature type="domain" description="C2" evidence="2">
    <location>
        <begin position="236"/>
        <end position="359"/>
    </location>
</feature>
<sequence length="416" mass="48141">MSPGLPTVFISGEDLDTSDSEVKQIEFVKSEGNGFVPASSIDALSCDEQSLAASIRTVSGAANEHRGLQSSTVSQTSMCLLDPLADEAERRSVLHYDLCYKKERTRGQVTFALRYDYIHRMLMVHLIRAQNLKTNDPGRLPNPYVKAYLLQERHHYCRSRIHKKTENAEFNEVFSFEAPIDGLSSRMLQLTVYDYERIKRHDIIGNVIMRDLLEKSDLSSWTEYTMHVVDNDKKDDYGDILLYLNFNKNDEKLHFTVARAYNLRPMDITGASDPYVKIIQLNQRKRVKKKKTSIKRANLHPVYNENLTFDLPRQQIRDTSFLVKVMDWDRIGSDDLLGCCIIGSESVTKEGREQWERCVLQSSEESNCSQESLTNGMWHSLLPDVPEDFCRLPNFSKEKKERRSMRFRLKTFSGRR</sequence>
<organism evidence="3 4">
    <name type="scientific">Trichinella spiralis</name>
    <name type="common">Trichina worm</name>
    <dbReference type="NCBI Taxonomy" id="6334"/>
    <lineage>
        <taxon>Eukaryota</taxon>
        <taxon>Metazoa</taxon>
        <taxon>Ecdysozoa</taxon>
        <taxon>Nematoda</taxon>
        <taxon>Enoplea</taxon>
        <taxon>Dorylaimia</taxon>
        <taxon>Trichinellida</taxon>
        <taxon>Trichinellidae</taxon>
        <taxon>Trichinella</taxon>
    </lineage>
</organism>
<proteinExistence type="predicted"/>
<dbReference type="InterPro" id="IPR000008">
    <property type="entry name" value="C2_dom"/>
</dbReference>
<evidence type="ECO:0000313" key="4">
    <source>
        <dbReference type="Proteomes" id="UP001558632"/>
    </source>
</evidence>
<keyword evidence="4" id="KW-1185">Reference proteome</keyword>
<feature type="domain" description="C2" evidence="2">
    <location>
        <begin position="105"/>
        <end position="222"/>
    </location>
</feature>
<dbReference type="PROSITE" id="PS50004">
    <property type="entry name" value="C2"/>
    <property type="match status" value="2"/>
</dbReference>
<dbReference type="EMBL" id="JBEUSY010000195">
    <property type="protein sequence ID" value="KAL1242690.1"/>
    <property type="molecule type" value="Genomic_DNA"/>
</dbReference>
<name>A0ABR3KPU5_TRISP</name>
<dbReference type="CDD" id="cd00276">
    <property type="entry name" value="C2B_Synaptotagmin"/>
    <property type="match status" value="1"/>
</dbReference>
<dbReference type="SUPFAM" id="SSF49562">
    <property type="entry name" value="C2 domain (Calcium/lipid-binding domain, CaLB)"/>
    <property type="match status" value="2"/>
</dbReference>
<dbReference type="InterPro" id="IPR035892">
    <property type="entry name" value="C2_domain_sf"/>
</dbReference>
<gene>
    <name evidence="3" type="ORF">TSPI_09542</name>
</gene>
<comment type="caution">
    <text evidence="3">The sequence shown here is derived from an EMBL/GenBank/DDBJ whole genome shotgun (WGS) entry which is preliminary data.</text>
</comment>